<keyword evidence="4 5" id="KW-0472">Membrane</keyword>
<feature type="transmembrane region" description="Helical" evidence="5">
    <location>
        <begin position="281"/>
        <end position="301"/>
    </location>
</feature>
<comment type="caution">
    <text evidence="6">The sequence shown here is derived from an EMBL/GenBank/DDBJ whole genome shotgun (WGS) entry which is preliminary data.</text>
</comment>
<name>A0A7I8WCR4_9ANNE</name>
<evidence type="ECO:0000256" key="3">
    <source>
        <dbReference type="ARBA" id="ARBA00022989"/>
    </source>
</evidence>
<evidence type="ECO:0000313" key="7">
    <source>
        <dbReference type="Proteomes" id="UP000549394"/>
    </source>
</evidence>
<dbReference type="Proteomes" id="UP000549394">
    <property type="component" value="Unassembled WGS sequence"/>
</dbReference>
<dbReference type="AlphaFoldDB" id="A0A7I8WCR4"/>
<keyword evidence="2 5" id="KW-0812">Transmembrane</keyword>
<organism evidence="6 7">
    <name type="scientific">Dimorphilus gyrociliatus</name>
    <dbReference type="NCBI Taxonomy" id="2664684"/>
    <lineage>
        <taxon>Eukaryota</taxon>
        <taxon>Metazoa</taxon>
        <taxon>Spiralia</taxon>
        <taxon>Lophotrochozoa</taxon>
        <taxon>Annelida</taxon>
        <taxon>Polychaeta</taxon>
        <taxon>Polychaeta incertae sedis</taxon>
        <taxon>Dinophilidae</taxon>
        <taxon>Dimorphilus</taxon>
    </lineage>
</organism>
<evidence type="ECO:0000256" key="4">
    <source>
        <dbReference type="ARBA" id="ARBA00023136"/>
    </source>
</evidence>
<dbReference type="InterPro" id="IPR011701">
    <property type="entry name" value="MFS"/>
</dbReference>
<keyword evidence="7" id="KW-1185">Reference proteome</keyword>
<dbReference type="Gene3D" id="1.20.1250.20">
    <property type="entry name" value="MFS general substrate transporter like domains"/>
    <property type="match status" value="1"/>
</dbReference>
<reference evidence="6 7" key="1">
    <citation type="submission" date="2020-08" db="EMBL/GenBank/DDBJ databases">
        <authorList>
            <person name="Hejnol A."/>
        </authorList>
    </citation>
    <scope>NUCLEOTIDE SEQUENCE [LARGE SCALE GENOMIC DNA]</scope>
</reference>
<feature type="transmembrane region" description="Helical" evidence="5">
    <location>
        <begin position="94"/>
        <end position="118"/>
    </location>
</feature>
<evidence type="ECO:0000256" key="2">
    <source>
        <dbReference type="ARBA" id="ARBA00022692"/>
    </source>
</evidence>
<dbReference type="PANTHER" id="PTHR43184:SF30">
    <property type="entry name" value="MFS DOMAIN-CONTAINING PROTEIN"/>
    <property type="match status" value="1"/>
</dbReference>
<feature type="transmembrane region" description="Helical" evidence="5">
    <location>
        <begin position="342"/>
        <end position="361"/>
    </location>
</feature>
<evidence type="ECO:0000256" key="5">
    <source>
        <dbReference type="SAM" id="Phobius"/>
    </source>
</evidence>
<feature type="transmembrane region" description="Helical" evidence="5">
    <location>
        <begin position="139"/>
        <end position="159"/>
    </location>
</feature>
<comment type="subcellular location">
    <subcellularLocation>
        <location evidence="1">Membrane</location>
        <topology evidence="1">Multi-pass membrane protein</topology>
    </subcellularLocation>
</comment>
<dbReference type="SUPFAM" id="SSF103473">
    <property type="entry name" value="MFS general substrate transporter"/>
    <property type="match status" value="1"/>
</dbReference>
<dbReference type="EMBL" id="CAJFCJ010000030">
    <property type="protein sequence ID" value="CAD5125902.1"/>
    <property type="molecule type" value="Genomic_DNA"/>
</dbReference>
<evidence type="ECO:0000313" key="6">
    <source>
        <dbReference type="EMBL" id="CAD5125902.1"/>
    </source>
</evidence>
<accession>A0A7I8WCR4</accession>
<dbReference type="PANTHER" id="PTHR43184">
    <property type="entry name" value="MAJOR FACILITATOR SUPERFAMILY TRANSPORTER 16, ISOFORM B"/>
    <property type="match status" value="1"/>
</dbReference>
<dbReference type="GO" id="GO:0016020">
    <property type="term" value="C:membrane"/>
    <property type="evidence" value="ECO:0007669"/>
    <property type="project" value="UniProtKB-SubCell"/>
</dbReference>
<feature type="transmembrane region" description="Helical" evidence="5">
    <location>
        <begin position="255"/>
        <end position="274"/>
    </location>
</feature>
<proteinExistence type="predicted"/>
<dbReference type="Pfam" id="PF07690">
    <property type="entry name" value="MFS_1"/>
    <property type="match status" value="1"/>
</dbReference>
<feature type="transmembrane region" description="Helical" evidence="5">
    <location>
        <begin position="165"/>
        <end position="188"/>
    </location>
</feature>
<keyword evidence="3 5" id="KW-1133">Transmembrane helix</keyword>
<gene>
    <name evidence="6" type="ORF">DGYR_LOCUS13203</name>
</gene>
<protein>
    <submittedName>
        <fullName evidence="6">DgyrCDS14085</fullName>
    </submittedName>
</protein>
<evidence type="ECO:0000256" key="1">
    <source>
        <dbReference type="ARBA" id="ARBA00004141"/>
    </source>
</evidence>
<feature type="transmembrane region" description="Helical" evidence="5">
    <location>
        <begin position="313"/>
        <end position="330"/>
    </location>
</feature>
<feature type="transmembrane region" description="Helical" evidence="5">
    <location>
        <begin position="373"/>
        <end position="392"/>
    </location>
</feature>
<dbReference type="InterPro" id="IPR036259">
    <property type="entry name" value="MFS_trans_sf"/>
</dbReference>
<feature type="transmembrane region" description="Helical" evidence="5">
    <location>
        <begin position="12"/>
        <end position="29"/>
    </location>
</feature>
<dbReference type="GO" id="GO:0022857">
    <property type="term" value="F:transmembrane transporter activity"/>
    <property type="evidence" value="ECO:0007669"/>
    <property type="project" value="InterPro"/>
</dbReference>
<sequence>MKYLETSLNSRQTLIFFIACIVTILNLWTEKQTKQITDSQKHLINFRHVSADINDVLSFEPYAFAQIFLSSIGDVYSARKALSLMLLVSATSMIVFQLCIVHSITGIGFLIFLARFAQALSWPNCAKILSSWLPDRSRNLIFGIFGSFIIFGSNMEIILPRSVFISRQLIFIISPTIMLLSIIVFLFFEERNKISIDIPKKALQHNTEGTDKIIRQINPISIINLKLVKEISFGMFCLKFFQGMILGLISKGFYSSLPLVVGSAIYSGLLGFITDRKLKGTALNVVSASMLISSFFLASFFCTRCFIPSSSVIWLSLAGTTSFGCDYFLGGSIAAEFGEKHNAISGITGIVNGFGFIATFLWKALNRSVKTELSYLVSLAMIFNLLGSVIVFKADRIFNKDKSERAKGTRIEDLPIV</sequence>